<proteinExistence type="inferred from homology"/>
<dbReference type="SUPFAM" id="SSF56601">
    <property type="entry name" value="beta-lactamase/transpeptidase-like"/>
    <property type="match status" value="1"/>
</dbReference>
<dbReference type="Proteomes" id="UP001583193">
    <property type="component" value="Unassembled WGS sequence"/>
</dbReference>
<name>A0ABR3YB32_9EURO</name>
<reference evidence="4 5" key="1">
    <citation type="journal article" date="2024" name="IMA Fungus">
        <title>IMA Genome - F19 : A genome assembly and annotation guide to empower mycologists, including annotated draft genome sequences of Ceratocystis pirilliformis, Diaporthe australafricana, Fusarium ophioides, Paecilomyces lecythidis, and Sporothrix stenoceras.</title>
        <authorList>
            <person name="Aylward J."/>
            <person name="Wilson A.M."/>
            <person name="Visagie C.M."/>
            <person name="Spraker J."/>
            <person name="Barnes I."/>
            <person name="Buitendag C."/>
            <person name="Ceriani C."/>
            <person name="Del Mar Angel L."/>
            <person name="du Plessis D."/>
            <person name="Fuchs T."/>
            <person name="Gasser K."/>
            <person name="Kramer D."/>
            <person name="Li W."/>
            <person name="Munsamy K."/>
            <person name="Piso A."/>
            <person name="Price J.L."/>
            <person name="Sonnekus B."/>
            <person name="Thomas C."/>
            <person name="van der Nest A."/>
            <person name="van Dijk A."/>
            <person name="van Heerden A."/>
            <person name="van Vuuren N."/>
            <person name="Yilmaz N."/>
            <person name="Duong T.A."/>
            <person name="van der Merwe N.A."/>
            <person name="Wingfield M.J."/>
            <person name="Wingfield B.D."/>
        </authorList>
    </citation>
    <scope>NUCLEOTIDE SEQUENCE [LARGE SCALE GENOMIC DNA]</scope>
    <source>
        <strain evidence="4 5">CMW 18167</strain>
    </source>
</reference>
<evidence type="ECO:0000313" key="4">
    <source>
        <dbReference type="EMBL" id="KAL1885520.1"/>
    </source>
</evidence>
<accession>A0ABR3YB32</accession>
<dbReference type="InterPro" id="IPR012338">
    <property type="entry name" value="Beta-lactam/transpept-like"/>
</dbReference>
<protein>
    <recommendedName>
        <fullName evidence="3">Beta-lactamase-related domain-containing protein</fullName>
    </recommendedName>
</protein>
<sequence>MHWSSVFISAELLKFSIASLQQPLTAETNQLQTPFDDVFDNKVEWALDHFHIPGVGIAVVRDNEVFTKGYGLSDIEASKSVTGHTLFFAGSTSKAHTAAAISLLIDDDVNYPDVQWNTPVHSLLPRDFSLSDTWSTAHTTIIDMLSHRSGLPRHDWVWKANLTLQEIVQSMRHLPLTAAPRTQWQYCNLMYSTAAHLIETKTNQSLYSFLSQNLWGPLNISETYLSLSHAQDAEKDIAQGYSLDFNGELIPTNKVYLEAIRGAGNVLTSAADYSKWMSAILHQRLPISNESYAMLLGAQSIIRSNTVEPFQSPELYGLGWILQTYGGQSLVSHNGAQYGYGASVVLVPSRKFGVAILGNNMIGTNAASDFLTYHLIDKELGIPAKKRFDWVSRADAMINQTNLPDNIVSILYPAIPDPPLPSPRDFSAYEGIYHHPAYPDLNISSDCPKRSSPVPPSLNKTLPGLCGSVVNGNEYSNDEVFDFYHITSTFWVKMANFWDLSTASRVEFHLSSDGSVDLMGIEVDDAMTAKGEKIWWKRAT</sequence>
<dbReference type="PANTHER" id="PTHR46825:SF9">
    <property type="entry name" value="BETA-LACTAMASE-RELATED DOMAIN-CONTAINING PROTEIN"/>
    <property type="match status" value="1"/>
</dbReference>
<comment type="caution">
    <text evidence="4">The sequence shown here is derived from an EMBL/GenBank/DDBJ whole genome shotgun (WGS) entry which is preliminary data.</text>
</comment>
<keyword evidence="2" id="KW-0732">Signal</keyword>
<organism evidence="4 5">
    <name type="scientific">Paecilomyces lecythidis</name>
    <dbReference type="NCBI Taxonomy" id="3004212"/>
    <lineage>
        <taxon>Eukaryota</taxon>
        <taxon>Fungi</taxon>
        <taxon>Dikarya</taxon>
        <taxon>Ascomycota</taxon>
        <taxon>Pezizomycotina</taxon>
        <taxon>Eurotiomycetes</taxon>
        <taxon>Eurotiomycetidae</taxon>
        <taxon>Eurotiales</taxon>
        <taxon>Thermoascaceae</taxon>
        <taxon>Paecilomyces</taxon>
    </lineage>
</organism>
<gene>
    <name evidence="4" type="ORF">Plec18167_001014</name>
</gene>
<evidence type="ECO:0000313" key="5">
    <source>
        <dbReference type="Proteomes" id="UP001583193"/>
    </source>
</evidence>
<comment type="similarity">
    <text evidence="1">Belongs to the peptidase S12 family.</text>
</comment>
<dbReference type="PANTHER" id="PTHR46825">
    <property type="entry name" value="D-ALANYL-D-ALANINE-CARBOXYPEPTIDASE/ENDOPEPTIDASE AMPH"/>
    <property type="match status" value="1"/>
</dbReference>
<evidence type="ECO:0000256" key="1">
    <source>
        <dbReference type="ARBA" id="ARBA00038215"/>
    </source>
</evidence>
<feature type="domain" description="Beta-lactamase-related" evidence="3">
    <location>
        <begin position="42"/>
        <end position="364"/>
    </location>
</feature>
<dbReference type="Gene3D" id="3.40.710.10">
    <property type="entry name" value="DD-peptidase/beta-lactamase superfamily"/>
    <property type="match status" value="1"/>
</dbReference>
<dbReference type="Pfam" id="PF00144">
    <property type="entry name" value="Beta-lactamase"/>
    <property type="match status" value="1"/>
</dbReference>
<feature type="chain" id="PRO_5046145790" description="Beta-lactamase-related domain-containing protein" evidence="2">
    <location>
        <begin position="19"/>
        <end position="540"/>
    </location>
</feature>
<dbReference type="EMBL" id="JAVDPF010000002">
    <property type="protein sequence ID" value="KAL1885520.1"/>
    <property type="molecule type" value="Genomic_DNA"/>
</dbReference>
<keyword evidence="5" id="KW-1185">Reference proteome</keyword>
<dbReference type="InterPro" id="IPR050491">
    <property type="entry name" value="AmpC-like"/>
</dbReference>
<dbReference type="InterPro" id="IPR001466">
    <property type="entry name" value="Beta-lactam-related"/>
</dbReference>
<evidence type="ECO:0000256" key="2">
    <source>
        <dbReference type="SAM" id="SignalP"/>
    </source>
</evidence>
<feature type="signal peptide" evidence="2">
    <location>
        <begin position="1"/>
        <end position="18"/>
    </location>
</feature>
<evidence type="ECO:0000259" key="3">
    <source>
        <dbReference type="Pfam" id="PF00144"/>
    </source>
</evidence>